<gene>
    <name evidence="1" type="ORF">DF3PB_2610005</name>
</gene>
<dbReference type="AlphaFoldDB" id="A0A380TCV0"/>
<name>A0A380TCV0_9ZZZZ</name>
<dbReference type="EMBL" id="UIDG01000181">
    <property type="protein sequence ID" value="SUS06280.1"/>
    <property type="molecule type" value="Genomic_DNA"/>
</dbReference>
<proteinExistence type="predicted"/>
<organism evidence="1">
    <name type="scientific">metagenome</name>
    <dbReference type="NCBI Taxonomy" id="256318"/>
    <lineage>
        <taxon>unclassified sequences</taxon>
        <taxon>metagenomes</taxon>
    </lineage>
</organism>
<accession>A0A380TCV0</accession>
<evidence type="ECO:0000313" key="1">
    <source>
        <dbReference type="EMBL" id="SUS06280.1"/>
    </source>
</evidence>
<reference evidence="1" key="1">
    <citation type="submission" date="2018-07" db="EMBL/GenBank/DDBJ databases">
        <authorList>
            <person name="Quirk P.G."/>
            <person name="Krulwich T.A."/>
        </authorList>
    </citation>
    <scope>NUCLEOTIDE SEQUENCE</scope>
</reference>
<sequence>MAYEQMILPEPFSPQTGEAASTPAAAADARLGIYRAGMLYIAADLERVARFAPPAQAIQVLALSRLVATLGRSQETLPADAD</sequence>
<protein>
    <submittedName>
        <fullName evidence="1">Uncharacterized protein</fullName>
    </submittedName>
</protein>